<keyword evidence="4" id="KW-0325">Glycoprotein</keyword>
<evidence type="ECO:0000256" key="1">
    <source>
        <dbReference type="ARBA" id="ARBA00007633"/>
    </source>
</evidence>
<comment type="similarity">
    <text evidence="1">Belongs to the tectonic family.</text>
</comment>
<dbReference type="PANTHER" id="PTHR14611:SF2">
    <property type="entry name" value="TECTONIC"/>
    <property type="match status" value="1"/>
</dbReference>
<keyword evidence="3" id="KW-0970">Cilium biogenesis/degradation</keyword>
<evidence type="ECO:0000259" key="7">
    <source>
        <dbReference type="Pfam" id="PF25752"/>
    </source>
</evidence>
<dbReference type="PANTHER" id="PTHR14611">
    <property type="entry name" value="TECTONIC FAMILY MEMBER"/>
    <property type="match status" value="1"/>
</dbReference>
<dbReference type="InterPro" id="IPR011677">
    <property type="entry name" value="TCTN1-3_dom"/>
</dbReference>
<dbReference type="Pfam" id="PF25752">
    <property type="entry name" value="DUF1619_N"/>
    <property type="match status" value="1"/>
</dbReference>
<feature type="transmembrane region" description="Helical" evidence="5">
    <location>
        <begin position="670"/>
        <end position="687"/>
    </location>
</feature>
<evidence type="ECO:0000256" key="2">
    <source>
        <dbReference type="ARBA" id="ARBA00022729"/>
    </source>
</evidence>
<evidence type="ECO:0000256" key="4">
    <source>
        <dbReference type="ARBA" id="ARBA00023180"/>
    </source>
</evidence>
<sequence length="689" mass="77514">MLSLLIQFGVMDYIQAKIDKNAPHKDLNITSPNQRFSDILKAYSNKSHALYYQTNLAKFTDAKVKTKSSSPVYMNVTLATPADGDILTTTGAYDILLFDDNTTATEVSSTSESSFYTTTDFENITELSIFNNKNNETAKPVEAPKKRLREEDCYCDLLYQVCDINCCCDGDCLETDHKMFDCMEKGKNLSHDDNFCPFQGHSIFYTDNLFCVAHTNLPEKRKITYEENNVDLAKMTEDALKWHSTVGTDPPSSSFSMSQHYTYGDPIWILRNGSVTAMDLPVSTVNNYCDKRTPLQFLKEKTIVCNVVIKDLEMFHILKNLEESSIISVTNTSANSSILNCTSVHCTNWTVLFCDSAACAAYNKTVHEPACTDNIVCTNLARKVEYVFYYYESKIINATVNLYTEKVSPMVPFLVQDIRVRFFILSSNNTEEKIVRLSGNPGYLSGLPVIASYESSNYTQLFFSNESQCNNNLIYPENKNGICTLSNTTSKVLKFGSNLKSKCRYIHKQISVENGTSLCESIQNNIKELLGLTKNTVISPLGNPYDLNDEHWIKFDYDMSHLMPTYGQNESSVINCYNIITKLSLIFGYADVSDVDTKGKIKILIARGVVSSRNVTVSAEEPAVVLTVESTFVDVTRPPAYEYAGSPQLNIHLPKDFFFPFPSNKCNSNYVFNLASLLLICIVIIFIPK</sequence>
<evidence type="ECO:0000256" key="5">
    <source>
        <dbReference type="SAM" id="Phobius"/>
    </source>
</evidence>
<keyword evidence="9" id="KW-1185">Reference proteome</keyword>
<reference evidence="8 9" key="1">
    <citation type="submission" date="2021-06" db="EMBL/GenBank/DDBJ databases">
        <title>A haploid diamondback moth (Plutella xylostella L.) genome assembly resolves 31 chromosomes and identifies a diamide resistance mutation.</title>
        <authorList>
            <person name="Ward C.M."/>
            <person name="Perry K.D."/>
            <person name="Baker G."/>
            <person name="Powis K."/>
            <person name="Heckel D.G."/>
            <person name="Baxter S.W."/>
        </authorList>
    </citation>
    <scope>NUCLEOTIDE SEQUENCE [LARGE SCALE GENOMIC DNA]</scope>
    <source>
        <strain evidence="8 9">LV</strain>
        <tissue evidence="8">Single pupa</tissue>
    </source>
</reference>
<accession>A0ABQ7R2L7</accession>
<keyword evidence="5" id="KW-0812">Transmembrane</keyword>
<dbReference type="InterPro" id="IPR040354">
    <property type="entry name" value="TCTN1-3"/>
</dbReference>
<dbReference type="EMBL" id="JAHIBW010000004">
    <property type="protein sequence ID" value="KAG7311533.1"/>
    <property type="molecule type" value="Genomic_DNA"/>
</dbReference>
<evidence type="ECO:0000259" key="6">
    <source>
        <dbReference type="Pfam" id="PF07773"/>
    </source>
</evidence>
<keyword evidence="5" id="KW-1133">Transmembrane helix</keyword>
<dbReference type="Proteomes" id="UP000823941">
    <property type="component" value="Chromosome 4"/>
</dbReference>
<dbReference type="InterPro" id="IPR057724">
    <property type="entry name" value="TCTN1-3_N"/>
</dbReference>
<proteinExistence type="inferred from homology"/>
<evidence type="ECO:0000313" key="9">
    <source>
        <dbReference type="Proteomes" id="UP000823941"/>
    </source>
</evidence>
<keyword evidence="2" id="KW-0732">Signal</keyword>
<feature type="domain" description="Tectonic-1-3" evidence="6">
    <location>
        <begin position="258"/>
        <end position="422"/>
    </location>
</feature>
<keyword evidence="5" id="KW-0472">Membrane</keyword>
<name>A0ABQ7R2L7_PLUXY</name>
<evidence type="ECO:0000313" key="8">
    <source>
        <dbReference type="EMBL" id="KAG7311533.1"/>
    </source>
</evidence>
<organism evidence="8 9">
    <name type="scientific">Plutella xylostella</name>
    <name type="common">Diamondback moth</name>
    <name type="synonym">Plutella maculipennis</name>
    <dbReference type="NCBI Taxonomy" id="51655"/>
    <lineage>
        <taxon>Eukaryota</taxon>
        <taxon>Metazoa</taxon>
        <taxon>Ecdysozoa</taxon>
        <taxon>Arthropoda</taxon>
        <taxon>Hexapoda</taxon>
        <taxon>Insecta</taxon>
        <taxon>Pterygota</taxon>
        <taxon>Neoptera</taxon>
        <taxon>Endopterygota</taxon>
        <taxon>Lepidoptera</taxon>
        <taxon>Glossata</taxon>
        <taxon>Ditrysia</taxon>
        <taxon>Yponomeutoidea</taxon>
        <taxon>Plutellidae</taxon>
        <taxon>Plutella</taxon>
    </lineage>
</organism>
<dbReference type="Pfam" id="PF07773">
    <property type="entry name" value="TCTN_DUF1619"/>
    <property type="match status" value="1"/>
</dbReference>
<feature type="domain" description="Tectonic-1-3 N-terminal" evidence="7">
    <location>
        <begin position="152"/>
        <end position="197"/>
    </location>
</feature>
<gene>
    <name evidence="8" type="ORF">JYU34_002580</name>
</gene>
<protein>
    <recommendedName>
        <fullName evidence="10">Tectonic-1</fullName>
    </recommendedName>
</protein>
<comment type="caution">
    <text evidence="8">The sequence shown here is derived from an EMBL/GenBank/DDBJ whole genome shotgun (WGS) entry which is preliminary data.</text>
</comment>
<evidence type="ECO:0008006" key="10">
    <source>
        <dbReference type="Google" id="ProtNLM"/>
    </source>
</evidence>
<evidence type="ECO:0000256" key="3">
    <source>
        <dbReference type="ARBA" id="ARBA00022794"/>
    </source>
</evidence>